<proteinExistence type="predicted"/>
<dbReference type="SUPFAM" id="SSF56112">
    <property type="entry name" value="Protein kinase-like (PK-like)"/>
    <property type="match status" value="1"/>
</dbReference>
<dbReference type="GO" id="GO:0005524">
    <property type="term" value="F:ATP binding"/>
    <property type="evidence" value="ECO:0007669"/>
    <property type="project" value="UniProtKB-UniRule"/>
</dbReference>
<keyword evidence="1" id="KW-0808">Transferase</keyword>
<dbReference type="InterPro" id="IPR002912">
    <property type="entry name" value="ACT_dom"/>
</dbReference>
<accession>A0AB34IC29</accession>
<evidence type="ECO:0000256" key="1">
    <source>
        <dbReference type="ARBA" id="ARBA00022527"/>
    </source>
</evidence>
<dbReference type="Gene3D" id="3.30.70.260">
    <property type="match status" value="1"/>
</dbReference>
<dbReference type="EMBL" id="JBGBPQ010000029">
    <property type="protein sequence ID" value="KAL1496240.1"/>
    <property type="molecule type" value="Genomic_DNA"/>
</dbReference>
<reference evidence="8 9" key="1">
    <citation type="journal article" date="2024" name="Science">
        <title>Giant polyketide synthase enzymes in the biosynthesis of giant marine polyether toxins.</title>
        <authorList>
            <person name="Fallon T.R."/>
            <person name="Shende V.V."/>
            <person name="Wierzbicki I.H."/>
            <person name="Pendleton A.L."/>
            <person name="Watervoot N.F."/>
            <person name="Auber R.P."/>
            <person name="Gonzalez D.J."/>
            <person name="Wisecaver J.H."/>
            <person name="Moore B.S."/>
        </authorList>
    </citation>
    <scope>NUCLEOTIDE SEQUENCE [LARGE SCALE GENOMIC DNA]</scope>
    <source>
        <strain evidence="8 9">12B1</strain>
    </source>
</reference>
<dbReference type="PANTHER" id="PTHR44329">
    <property type="entry name" value="SERINE/THREONINE-PROTEIN KINASE TNNI3K-RELATED"/>
    <property type="match status" value="1"/>
</dbReference>
<dbReference type="PROSITE" id="PS51671">
    <property type="entry name" value="ACT"/>
    <property type="match status" value="1"/>
</dbReference>
<evidence type="ECO:0000313" key="8">
    <source>
        <dbReference type="EMBL" id="KAL1496240.1"/>
    </source>
</evidence>
<dbReference type="CDD" id="cd13999">
    <property type="entry name" value="STKc_MAP3K-like"/>
    <property type="match status" value="1"/>
</dbReference>
<comment type="caution">
    <text evidence="8">The sequence shown here is derived from an EMBL/GenBank/DDBJ whole genome shotgun (WGS) entry which is preliminary data.</text>
</comment>
<dbReference type="PROSITE" id="PS00108">
    <property type="entry name" value="PROTEIN_KINASE_ST"/>
    <property type="match status" value="1"/>
</dbReference>
<dbReference type="InterPro" id="IPR045865">
    <property type="entry name" value="ACT-like_dom_sf"/>
</dbReference>
<keyword evidence="1" id="KW-0418">Kinase</keyword>
<dbReference type="Proteomes" id="UP001515480">
    <property type="component" value="Unassembled WGS sequence"/>
</dbReference>
<keyword evidence="9" id="KW-1185">Reference proteome</keyword>
<keyword evidence="1" id="KW-0723">Serine/threonine-protein kinase</keyword>
<feature type="region of interest" description="Disordered" evidence="5">
    <location>
        <begin position="198"/>
        <end position="222"/>
    </location>
</feature>
<dbReference type="InterPro" id="IPR011009">
    <property type="entry name" value="Kinase-like_dom_sf"/>
</dbReference>
<organism evidence="8 9">
    <name type="scientific">Prymnesium parvum</name>
    <name type="common">Toxic golden alga</name>
    <dbReference type="NCBI Taxonomy" id="97485"/>
    <lineage>
        <taxon>Eukaryota</taxon>
        <taxon>Haptista</taxon>
        <taxon>Haptophyta</taxon>
        <taxon>Prymnesiophyceae</taxon>
        <taxon>Prymnesiales</taxon>
        <taxon>Prymnesiaceae</taxon>
        <taxon>Prymnesium</taxon>
    </lineage>
</organism>
<dbReference type="InterPro" id="IPR001245">
    <property type="entry name" value="Ser-Thr/Tyr_kinase_cat_dom"/>
</dbReference>
<dbReference type="AlphaFoldDB" id="A0AB34IC29"/>
<evidence type="ECO:0000256" key="4">
    <source>
        <dbReference type="PROSITE-ProRule" id="PRU10141"/>
    </source>
</evidence>
<name>A0AB34IC29_PRYPA</name>
<feature type="domain" description="Protein kinase" evidence="6">
    <location>
        <begin position="248"/>
        <end position="508"/>
    </location>
</feature>
<dbReference type="Gene3D" id="1.10.510.10">
    <property type="entry name" value="Transferase(Phosphotransferase) domain 1"/>
    <property type="match status" value="1"/>
</dbReference>
<protein>
    <recommendedName>
        <fullName evidence="10">Non-specific protein-tyrosine kinase</fullName>
    </recommendedName>
</protein>
<dbReference type="InterPro" id="IPR000719">
    <property type="entry name" value="Prot_kinase_dom"/>
</dbReference>
<evidence type="ECO:0000259" key="7">
    <source>
        <dbReference type="PROSITE" id="PS51671"/>
    </source>
</evidence>
<feature type="domain" description="ACT" evidence="7">
    <location>
        <begin position="128"/>
        <end position="206"/>
    </location>
</feature>
<dbReference type="GO" id="GO:0004674">
    <property type="term" value="F:protein serine/threonine kinase activity"/>
    <property type="evidence" value="ECO:0007669"/>
    <property type="project" value="UniProtKB-KW"/>
</dbReference>
<feature type="compositionally biased region" description="Low complexity" evidence="5">
    <location>
        <begin position="201"/>
        <end position="215"/>
    </location>
</feature>
<dbReference type="Pfam" id="PF01842">
    <property type="entry name" value="ACT"/>
    <property type="match status" value="1"/>
</dbReference>
<dbReference type="PROSITE" id="PS50011">
    <property type="entry name" value="PROTEIN_KINASE_DOM"/>
    <property type="match status" value="1"/>
</dbReference>
<gene>
    <name evidence="8" type="ORF">AB1Y20_016203</name>
</gene>
<evidence type="ECO:0000313" key="9">
    <source>
        <dbReference type="Proteomes" id="UP001515480"/>
    </source>
</evidence>
<dbReference type="PANTHER" id="PTHR44329:SF289">
    <property type="entry name" value="SERINE_THREONINE-PROTEIN KINASE VIK"/>
    <property type="match status" value="1"/>
</dbReference>
<dbReference type="SMART" id="SM00220">
    <property type="entry name" value="S_TKc"/>
    <property type="match status" value="1"/>
</dbReference>
<evidence type="ECO:0000256" key="3">
    <source>
        <dbReference type="ARBA" id="ARBA00022840"/>
    </source>
</evidence>
<dbReference type="InterPro" id="IPR017441">
    <property type="entry name" value="Protein_kinase_ATP_BS"/>
</dbReference>
<dbReference type="Pfam" id="PF07714">
    <property type="entry name" value="PK_Tyr_Ser-Thr"/>
    <property type="match status" value="1"/>
</dbReference>
<dbReference type="InterPro" id="IPR008271">
    <property type="entry name" value="Ser/Thr_kinase_AS"/>
</dbReference>
<dbReference type="InterPro" id="IPR051681">
    <property type="entry name" value="Ser/Thr_Kinases-Pseudokinases"/>
</dbReference>
<evidence type="ECO:0000259" key="6">
    <source>
        <dbReference type="PROSITE" id="PS50011"/>
    </source>
</evidence>
<evidence type="ECO:0000256" key="5">
    <source>
        <dbReference type="SAM" id="MobiDB-lite"/>
    </source>
</evidence>
<dbReference type="PROSITE" id="PS00107">
    <property type="entry name" value="PROTEIN_KINASE_ATP"/>
    <property type="match status" value="1"/>
</dbReference>
<sequence>MKRSWSDAELPDDTVDSWLRAITDPDAAPAADDQLSFLEGLFTPREGEGASVAQEEQLHDYAASLGDSDEVDALAASLPPHYAHTTTLQQKLVHLRMLRELRSNGGEGVLTSWVRSRASEVRGRGLYQLHLAFRDRPGSLGAVTSALSQQRANILEASVYVTDDSYGLDTFLVSVANEDISHVDEGVRRALAGEGEGAEGVLGRNRADSSSSSSSTEGNELGKRLGEGAAAARNPLLIEWDQPQFGSLVLHRVLGEGGGSKVWKGLWKGSFVAVKVLKVDPGMCRDALRSFVQEAKILSQIRHPSICTCLGTCMQQGFPAIVLEYLQGGSLHNLLHNREYNADGQPTSAISPRLLCRIALEVATGVAYLHDNSIIHRDVKAANVLLDGKQHAKVTDFGISTKFAPEHTAETGTYRSMAPEVILHKGYDYKCDVYSFGMMLWEIAHQRIPFEEENGLQAAYGVTMEGRRPPVKPKPNLEMLGELIVSCWQQEPAKRPDMDAVVQQLIAIDARVAKAAAATPSAYIAGPALVPIPSHAE</sequence>
<keyword evidence="3 4" id="KW-0067">ATP-binding</keyword>
<keyword evidence="2 4" id="KW-0547">Nucleotide-binding</keyword>
<dbReference type="PRINTS" id="PR00109">
    <property type="entry name" value="TYRKINASE"/>
</dbReference>
<dbReference type="SUPFAM" id="SSF55021">
    <property type="entry name" value="ACT-like"/>
    <property type="match status" value="1"/>
</dbReference>
<evidence type="ECO:0000256" key="2">
    <source>
        <dbReference type="ARBA" id="ARBA00022741"/>
    </source>
</evidence>
<evidence type="ECO:0008006" key="10">
    <source>
        <dbReference type="Google" id="ProtNLM"/>
    </source>
</evidence>
<feature type="binding site" evidence="4">
    <location>
        <position position="275"/>
    </location>
    <ligand>
        <name>ATP</name>
        <dbReference type="ChEBI" id="CHEBI:30616"/>
    </ligand>
</feature>